<evidence type="ECO:0000313" key="2">
    <source>
        <dbReference type="Proteomes" id="UP000078237"/>
    </source>
</evidence>
<gene>
    <name evidence="1" type="ORF">MMYC01_200501</name>
</gene>
<reference evidence="1 2" key="1">
    <citation type="journal article" date="2016" name="Genome Announc.">
        <title>Genome Sequence of Madurella mycetomatis mm55, Isolated from a Human Mycetoma Case in Sudan.</title>
        <authorList>
            <person name="Smit S."/>
            <person name="Derks M.F."/>
            <person name="Bervoets S."/>
            <person name="Fahal A."/>
            <person name="van Leeuwen W."/>
            <person name="van Belkum A."/>
            <person name="van de Sande W.W."/>
        </authorList>
    </citation>
    <scope>NUCLEOTIDE SEQUENCE [LARGE SCALE GENOMIC DNA]</scope>
    <source>
        <strain evidence="2">mm55</strain>
    </source>
</reference>
<keyword evidence="2" id="KW-1185">Reference proteome</keyword>
<comment type="caution">
    <text evidence="1">The sequence shown here is derived from an EMBL/GenBank/DDBJ whole genome shotgun (WGS) entry which is preliminary data.</text>
</comment>
<dbReference type="STRING" id="100816.A0A175WJD4"/>
<name>A0A175WJD4_9PEZI</name>
<protein>
    <submittedName>
        <fullName evidence="1">Uncharacterized protein</fullName>
    </submittedName>
</protein>
<accession>A0A175WJD4</accession>
<dbReference type="AlphaFoldDB" id="A0A175WJD4"/>
<organism evidence="1 2">
    <name type="scientific">Madurella mycetomatis</name>
    <dbReference type="NCBI Taxonomy" id="100816"/>
    <lineage>
        <taxon>Eukaryota</taxon>
        <taxon>Fungi</taxon>
        <taxon>Dikarya</taxon>
        <taxon>Ascomycota</taxon>
        <taxon>Pezizomycotina</taxon>
        <taxon>Sordariomycetes</taxon>
        <taxon>Sordariomycetidae</taxon>
        <taxon>Sordariales</taxon>
        <taxon>Sordariales incertae sedis</taxon>
        <taxon>Madurella</taxon>
    </lineage>
</organism>
<proteinExistence type="predicted"/>
<dbReference type="Proteomes" id="UP000078237">
    <property type="component" value="Unassembled WGS sequence"/>
</dbReference>
<sequence>METMMMSQSTVPAFLFYNPDPNPESRQHGRFVAQQFPAFQPPMNMLPVVAPLPSTPIYSRPGSSCSKPFTSAPMVPQTLTPVASPLPASHKPTIVLDTELSEADGVYSPSTPPLSSSASVISSPGSCDMLQTPLNPMFSGLEGKEPCDVDGELESFPSLDWQYV</sequence>
<evidence type="ECO:0000313" key="1">
    <source>
        <dbReference type="EMBL" id="KXX83090.1"/>
    </source>
</evidence>
<dbReference type="EMBL" id="LCTW02000004">
    <property type="protein sequence ID" value="KXX83090.1"/>
    <property type="molecule type" value="Genomic_DNA"/>
</dbReference>
<dbReference type="VEuPathDB" id="FungiDB:MMYC01_200501"/>
<dbReference type="OrthoDB" id="654211at2759"/>